<comment type="caution">
    <text evidence="1">The sequence shown here is derived from an EMBL/GenBank/DDBJ whole genome shotgun (WGS) entry which is preliminary data.</text>
</comment>
<evidence type="ECO:0000313" key="2">
    <source>
        <dbReference type="Proteomes" id="UP001176961"/>
    </source>
</evidence>
<keyword evidence="2" id="KW-1185">Reference proteome</keyword>
<reference evidence="1" key="1">
    <citation type="submission" date="2023-07" db="EMBL/GenBank/DDBJ databases">
        <authorList>
            <consortium name="CYATHOMIX"/>
        </authorList>
    </citation>
    <scope>NUCLEOTIDE SEQUENCE</scope>
    <source>
        <strain evidence="1">N/A</strain>
    </source>
</reference>
<dbReference type="EMBL" id="CATQJL010000316">
    <property type="protein sequence ID" value="CAJ0606245.1"/>
    <property type="molecule type" value="Genomic_DNA"/>
</dbReference>
<gene>
    <name evidence="1" type="ORF">CYNAS_LOCUS18228</name>
</gene>
<dbReference type="Proteomes" id="UP001176961">
    <property type="component" value="Unassembled WGS sequence"/>
</dbReference>
<protein>
    <submittedName>
        <fullName evidence="1">Uncharacterized protein</fullName>
    </submittedName>
</protein>
<organism evidence="1 2">
    <name type="scientific">Cylicocyclus nassatus</name>
    <name type="common">Nematode worm</name>
    <dbReference type="NCBI Taxonomy" id="53992"/>
    <lineage>
        <taxon>Eukaryota</taxon>
        <taxon>Metazoa</taxon>
        <taxon>Ecdysozoa</taxon>
        <taxon>Nematoda</taxon>
        <taxon>Chromadorea</taxon>
        <taxon>Rhabditida</taxon>
        <taxon>Rhabditina</taxon>
        <taxon>Rhabditomorpha</taxon>
        <taxon>Strongyloidea</taxon>
        <taxon>Strongylidae</taxon>
        <taxon>Cylicocyclus</taxon>
    </lineage>
</organism>
<sequence length="90" mass="10180">MLPGILSQLIYFPVYRIILLQVGAGHLLSCLPKAENVGALWLPLGTRARQTDIGKSNRRLVMKTHDNTQDTWFMRLLLALASSSRWTEES</sequence>
<proteinExistence type="predicted"/>
<name>A0AA36MD99_CYLNA</name>
<evidence type="ECO:0000313" key="1">
    <source>
        <dbReference type="EMBL" id="CAJ0606245.1"/>
    </source>
</evidence>
<accession>A0AA36MD99</accession>
<dbReference type="AlphaFoldDB" id="A0AA36MD99"/>